<dbReference type="AlphaFoldDB" id="A0A8J6U6U1"/>
<comment type="caution">
    <text evidence="1">The sequence shown here is derived from an EMBL/GenBank/DDBJ whole genome shotgun (WGS) entry which is preliminary data.</text>
</comment>
<evidence type="ECO:0000313" key="1">
    <source>
        <dbReference type="EMBL" id="MBD0824954.1"/>
    </source>
</evidence>
<proteinExistence type="predicted"/>
<protein>
    <submittedName>
        <fullName evidence="1">Uncharacterized protein</fullName>
    </submittedName>
</protein>
<dbReference type="RefSeq" id="WP_188224248.1">
    <property type="nucleotide sequence ID" value="NZ_JACVXD010000008.1"/>
</dbReference>
<sequence length="88" mass="10472">MFIDWKFDDANILLYPGAFKLMDDFLEMQEQEYQVSRIVPNQLVLRAETISDSKLREQYLLHKLNDLVKSSEAFFIQDTYQNVASYIE</sequence>
<dbReference type="EMBL" id="JACVXD010000008">
    <property type="protein sequence ID" value="MBD0824954.1"/>
    <property type="molecule type" value="Genomic_DNA"/>
</dbReference>
<keyword evidence="2" id="KW-1185">Reference proteome</keyword>
<name>A0A8J6U6U1_9FLAO</name>
<accession>A0A8J6U6U1</accession>
<reference evidence="1 2" key="1">
    <citation type="journal article" date="2018" name="J. Microbiol.">
        <title>Aestuariibaculum marinum sp. nov., a marine bacterium isolated from seawater in South Korea.</title>
        <authorList>
            <person name="Choi J."/>
            <person name="Lee D."/>
            <person name="Jang J.H."/>
            <person name="Cha S."/>
            <person name="Seo T."/>
        </authorList>
    </citation>
    <scope>NUCLEOTIDE SEQUENCE [LARGE SCALE GENOMIC DNA]</scope>
    <source>
        <strain evidence="1 2">IP7</strain>
    </source>
</reference>
<dbReference type="Proteomes" id="UP000621516">
    <property type="component" value="Unassembled WGS sequence"/>
</dbReference>
<evidence type="ECO:0000313" key="2">
    <source>
        <dbReference type="Proteomes" id="UP000621516"/>
    </source>
</evidence>
<organism evidence="1 2">
    <name type="scientific">Aestuariibaculum marinum</name>
    <dbReference type="NCBI Taxonomy" id="2683592"/>
    <lineage>
        <taxon>Bacteria</taxon>
        <taxon>Pseudomonadati</taxon>
        <taxon>Bacteroidota</taxon>
        <taxon>Flavobacteriia</taxon>
        <taxon>Flavobacteriales</taxon>
        <taxon>Flavobacteriaceae</taxon>
    </lineage>
</organism>
<gene>
    <name evidence="1" type="ORF">ICJ85_13105</name>
</gene>